<evidence type="ECO:0000313" key="3">
    <source>
        <dbReference type="Proteomes" id="UP000239814"/>
    </source>
</evidence>
<accession>A0A2S0KDD7</accession>
<proteinExistence type="predicted"/>
<evidence type="ECO:0000313" key="2">
    <source>
        <dbReference type="EMBL" id="AVL99698.1"/>
    </source>
</evidence>
<keyword evidence="1" id="KW-0812">Transmembrane</keyword>
<dbReference type="KEGG" id="git:C6V83_04815"/>
<protein>
    <submittedName>
        <fullName evidence="2">Uncharacterized protein</fullName>
    </submittedName>
</protein>
<dbReference type="RefSeq" id="WP_105941433.1">
    <property type="nucleotide sequence ID" value="NZ_CP027433.1"/>
</dbReference>
<reference evidence="2 3" key="1">
    <citation type="submission" date="2018-03" db="EMBL/GenBank/DDBJ databases">
        <title>Characteristics and genome of n-alkane degrading marine bacteria Gordonia iterans isolated from crude oil contaminated in Tae-an, South Korea.</title>
        <authorList>
            <person name="Lee S.-S."/>
            <person name="Kim H."/>
        </authorList>
    </citation>
    <scope>NUCLEOTIDE SEQUENCE [LARGE SCALE GENOMIC DNA]</scope>
    <source>
        <strain evidence="2 3">Co17</strain>
    </source>
</reference>
<organism evidence="2 3">
    <name type="scientific">Gordonia iterans</name>
    <dbReference type="NCBI Taxonomy" id="1004901"/>
    <lineage>
        <taxon>Bacteria</taxon>
        <taxon>Bacillati</taxon>
        <taxon>Actinomycetota</taxon>
        <taxon>Actinomycetes</taxon>
        <taxon>Mycobacteriales</taxon>
        <taxon>Gordoniaceae</taxon>
        <taxon>Gordonia</taxon>
    </lineage>
</organism>
<keyword evidence="1" id="KW-0472">Membrane</keyword>
<evidence type="ECO:0000256" key="1">
    <source>
        <dbReference type="SAM" id="Phobius"/>
    </source>
</evidence>
<keyword evidence="3" id="KW-1185">Reference proteome</keyword>
<dbReference type="AlphaFoldDB" id="A0A2S0KDD7"/>
<gene>
    <name evidence="2" type="ORF">C6V83_04815</name>
</gene>
<feature type="transmembrane region" description="Helical" evidence="1">
    <location>
        <begin position="25"/>
        <end position="51"/>
    </location>
</feature>
<dbReference type="Proteomes" id="UP000239814">
    <property type="component" value="Chromosome"/>
</dbReference>
<keyword evidence="1" id="KW-1133">Transmembrane helix</keyword>
<sequence>MTQPPLHPPQPFAQPDAGVRASFRLLLVAWLVNVAALVTEITAAALFLSALSAELDHRDGSSSLSIATTVAVAALVLAVGGVVLTATTVVRYRKNRPVAVPVLAAFTAVPAFPCCTRSAW</sequence>
<feature type="transmembrane region" description="Helical" evidence="1">
    <location>
        <begin position="63"/>
        <end position="86"/>
    </location>
</feature>
<dbReference type="EMBL" id="CP027433">
    <property type="protein sequence ID" value="AVL99698.1"/>
    <property type="molecule type" value="Genomic_DNA"/>
</dbReference>
<name>A0A2S0KDD7_9ACTN</name>